<feature type="domain" description="O-antigen ligase-related" evidence="6">
    <location>
        <begin position="132"/>
        <end position="281"/>
    </location>
</feature>
<keyword evidence="4 5" id="KW-0472">Membrane</keyword>
<dbReference type="RefSeq" id="WP_147833602.1">
    <property type="nucleotide sequence ID" value="NZ_QXFJ01000011.1"/>
</dbReference>
<feature type="transmembrane region" description="Helical" evidence="5">
    <location>
        <begin position="265"/>
        <end position="288"/>
    </location>
</feature>
<protein>
    <submittedName>
        <fullName evidence="7">O-antigen ligase family protein</fullName>
    </submittedName>
</protein>
<evidence type="ECO:0000256" key="3">
    <source>
        <dbReference type="ARBA" id="ARBA00022989"/>
    </source>
</evidence>
<dbReference type="GO" id="GO:0016874">
    <property type="term" value="F:ligase activity"/>
    <property type="evidence" value="ECO:0007669"/>
    <property type="project" value="UniProtKB-KW"/>
</dbReference>
<keyword evidence="3 5" id="KW-1133">Transmembrane helix</keyword>
<reference evidence="7 8" key="1">
    <citation type="submission" date="2019-07" db="EMBL/GenBank/DDBJ databases">
        <title>Draft genome of two Muricauda strains isolated from deep sea.</title>
        <authorList>
            <person name="Sun C."/>
        </authorList>
    </citation>
    <scope>NUCLEOTIDE SEQUENCE [LARGE SCALE GENOMIC DNA]</scope>
    <source>
        <strain evidence="7 8">NH166</strain>
    </source>
</reference>
<evidence type="ECO:0000259" key="6">
    <source>
        <dbReference type="Pfam" id="PF04932"/>
    </source>
</evidence>
<keyword evidence="2 5" id="KW-0812">Transmembrane</keyword>
<name>A0ABY3KWC5_9FLAO</name>
<evidence type="ECO:0000256" key="5">
    <source>
        <dbReference type="SAM" id="Phobius"/>
    </source>
</evidence>
<dbReference type="InterPro" id="IPR007016">
    <property type="entry name" value="O-antigen_ligase-rel_domated"/>
</dbReference>
<gene>
    <name evidence="7" type="ORF">FQ019_04795</name>
</gene>
<evidence type="ECO:0000256" key="1">
    <source>
        <dbReference type="ARBA" id="ARBA00004141"/>
    </source>
</evidence>
<dbReference type="Pfam" id="PF04932">
    <property type="entry name" value="Wzy_C"/>
    <property type="match status" value="1"/>
</dbReference>
<evidence type="ECO:0000256" key="4">
    <source>
        <dbReference type="ARBA" id="ARBA00023136"/>
    </source>
</evidence>
<evidence type="ECO:0000313" key="8">
    <source>
        <dbReference type="Proteomes" id="UP000321528"/>
    </source>
</evidence>
<dbReference type="PANTHER" id="PTHR37422">
    <property type="entry name" value="TEICHURONIC ACID BIOSYNTHESIS PROTEIN TUAE"/>
    <property type="match status" value="1"/>
</dbReference>
<evidence type="ECO:0000313" key="7">
    <source>
        <dbReference type="EMBL" id="TXK05063.1"/>
    </source>
</evidence>
<feature type="transmembrane region" description="Helical" evidence="5">
    <location>
        <begin position="104"/>
        <end position="122"/>
    </location>
</feature>
<organism evidence="7 8">
    <name type="scientific">Flagellimonas aequoris</name>
    <dbReference type="NCBI Taxonomy" id="2306997"/>
    <lineage>
        <taxon>Bacteria</taxon>
        <taxon>Pseudomonadati</taxon>
        <taxon>Bacteroidota</taxon>
        <taxon>Flavobacteriia</taxon>
        <taxon>Flavobacteriales</taxon>
        <taxon>Flavobacteriaceae</taxon>
        <taxon>Flagellimonas</taxon>
    </lineage>
</organism>
<keyword evidence="8" id="KW-1185">Reference proteome</keyword>
<feature type="transmembrane region" description="Helical" evidence="5">
    <location>
        <begin position="300"/>
        <end position="315"/>
    </location>
</feature>
<accession>A0ABY3KWC5</accession>
<keyword evidence="7" id="KW-0436">Ligase</keyword>
<feature type="transmembrane region" description="Helical" evidence="5">
    <location>
        <begin position="321"/>
        <end position="338"/>
    </location>
</feature>
<proteinExistence type="predicted"/>
<dbReference type="EMBL" id="VNWL01000010">
    <property type="protein sequence ID" value="TXK05063.1"/>
    <property type="molecule type" value="Genomic_DNA"/>
</dbReference>
<evidence type="ECO:0000256" key="2">
    <source>
        <dbReference type="ARBA" id="ARBA00022692"/>
    </source>
</evidence>
<dbReference type="InterPro" id="IPR051533">
    <property type="entry name" value="WaaL-like"/>
</dbReference>
<feature type="transmembrane region" description="Helical" evidence="5">
    <location>
        <begin position="170"/>
        <end position="187"/>
    </location>
</feature>
<feature type="transmembrane region" description="Helical" evidence="5">
    <location>
        <begin position="39"/>
        <end position="59"/>
    </location>
</feature>
<comment type="caution">
    <text evidence="7">The sequence shown here is derived from an EMBL/GenBank/DDBJ whole genome shotgun (WGS) entry which is preliminary data.</text>
</comment>
<dbReference type="PANTHER" id="PTHR37422:SF13">
    <property type="entry name" value="LIPOPOLYSACCHARIDE BIOSYNTHESIS PROTEIN PA4999-RELATED"/>
    <property type="match status" value="1"/>
</dbReference>
<comment type="subcellular location">
    <subcellularLocation>
        <location evidence="1">Membrane</location>
        <topology evidence="1">Multi-pass membrane protein</topology>
    </subcellularLocation>
</comment>
<sequence>MVSTIASGELDFKWVEHKASLLFIPLLFSSTHKIDPQKIFKSFVYGCLLAYLICFFLALKSSLHITELGIQFNPLLNPNRGFFESMVYEGNYFFGGHFSQLQQISYFALYLSFAIGIVLFYSKPLKVRWPIVAALTLGVVQTASLAGVVNLIMIYSFYLWSLLKDRKLQVLVIIGFAAFIALSAKYHPRINTTLKGTYKTLINDNSAQYPKQPRLLAWKGATRAVAQNGAFGVGLGNAQKELNKHYDYIGFERGVNENLNAHNQYLQTLLECGIIGLTLLLMIMYKVFRTLKKRIGPEKQIGMVFLLLLTVNFLFENLLNRYIGISFFSFFLCLILTMNEDLN</sequence>
<dbReference type="Proteomes" id="UP000321528">
    <property type="component" value="Unassembled WGS sequence"/>
</dbReference>
<feature type="transmembrane region" description="Helical" evidence="5">
    <location>
        <begin position="134"/>
        <end position="158"/>
    </location>
</feature>